<keyword evidence="11" id="KW-1185">Reference proteome</keyword>
<accession>A0ABW9GYH9</accession>
<evidence type="ECO:0000256" key="1">
    <source>
        <dbReference type="ARBA" id="ARBA00010555"/>
    </source>
</evidence>
<sequence>MKLFHLGDLHIGKKVNGFDLLEDQAVVLDQVLDQVRLEKPDALLLAGDLYDRRNPNPEAVHLFDRFLARVVLEEGVPTLAIGGNHDSGDRLNFASGILAHAGLYLAGQLTLPVPVVRLTDAHGPVDFHLLPYADGPLLAHLDEAYAGLAYPDAMADLLARLPMDPAARQVLIAHGMVAYAGGDLAESDSERELTVGGTEYWTADALGVFDYVALGHLHRPQTAGAPHIRYAGSLLPYSFSEENHAKSISVIELDESGYAGTRLLPIQPRHAMHTVRGQLADILAGLPQGVAGDDYLRIVLTDQGDVLDAMARLRKVYPNVMTLEREIRPETGGSTAITYSRAKGLNPVDYATIFYEEMTGEPADEAIRAIFTDTWQQAREEGL</sequence>
<name>A0ABW9GYH9_9FIRM</name>
<evidence type="ECO:0000313" key="10">
    <source>
        <dbReference type="EMBL" id="MFM9413680.1"/>
    </source>
</evidence>
<evidence type="ECO:0000256" key="7">
    <source>
        <dbReference type="RuleBase" id="RU363069"/>
    </source>
</evidence>
<comment type="caution">
    <text evidence="10">The sequence shown here is derived from an EMBL/GenBank/DDBJ whole genome shotgun (WGS) entry which is preliminary data.</text>
</comment>
<dbReference type="InterPro" id="IPR050535">
    <property type="entry name" value="DNA_Repair-Maintenance_Comp"/>
</dbReference>
<dbReference type="GO" id="GO:0004527">
    <property type="term" value="F:exonuclease activity"/>
    <property type="evidence" value="ECO:0007669"/>
    <property type="project" value="UniProtKB-KW"/>
</dbReference>
<reference evidence="10 11" key="1">
    <citation type="journal article" date="2016" name="Int. J. Syst. Evol. Microbiol.">
        <title>Peptococcus simiae sp. nov., isolated from rhesus macaque faeces and emended description of the genus Peptococcus.</title>
        <authorList>
            <person name="Shkoporov A.N."/>
            <person name="Efimov B.A."/>
            <person name="Kondova I."/>
            <person name="Ouwerling B."/>
            <person name="Chaplin A.V."/>
            <person name="Shcherbakova V.A."/>
            <person name="Langermans J.A.M."/>
        </authorList>
    </citation>
    <scope>NUCLEOTIDE SEQUENCE [LARGE SCALE GENOMIC DNA]</scope>
    <source>
        <strain evidence="10 11">M108</strain>
    </source>
</reference>
<comment type="function">
    <text evidence="7">SbcCD cleaves DNA hairpin structures. These structures can inhibit DNA replication and are intermediates in certain DNA recombination reactions. The complex acts as a 3'-&gt;5' double strand exonuclease that can open hairpins. It also has a 5' single-strand endonuclease activity.</text>
</comment>
<protein>
    <recommendedName>
        <fullName evidence="3 7">Nuclease SbcCD subunit D</fullName>
    </recommendedName>
</protein>
<gene>
    <name evidence="7" type="primary">sbcD</name>
    <name evidence="10" type="ORF">ACKQTC_04790</name>
</gene>
<keyword evidence="5 7" id="KW-0378">Hydrolase</keyword>
<evidence type="ECO:0000256" key="3">
    <source>
        <dbReference type="ARBA" id="ARBA00013365"/>
    </source>
</evidence>
<evidence type="ECO:0000256" key="4">
    <source>
        <dbReference type="ARBA" id="ARBA00022722"/>
    </source>
</evidence>
<dbReference type="EMBL" id="JBJUVG010000005">
    <property type="protein sequence ID" value="MFM9413680.1"/>
    <property type="molecule type" value="Genomic_DNA"/>
</dbReference>
<dbReference type="SUPFAM" id="SSF56300">
    <property type="entry name" value="Metallo-dependent phosphatases"/>
    <property type="match status" value="1"/>
</dbReference>
<keyword evidence="4 7" id="KW-0540">Nuclease</keyword>
<keyword evidence="7" id="KW-0235">DNA replication</keyword>
<evidence type="ECO:0000259" key="8">
    <source>
        <dbReference type="Pfam" id="PF00149"/>
    </source>
</evidence>
<dbReference type="Gene3D" id="3.60.21.10">
    <property type="match status" value="1"/>
</dbReference>
<feature type="domain" description="Calcineurin-like phosphoesterase" evidence="8">
    <location>
        <begin position="1"/>
        <end position="220"/>
    </location>
</feature>
<dbReference type="InterPro" id="IPR004843">
    <property type="entry name" value="Calcineurin-like_PHP"/>
</dbReference>
<dbReference type="InterPro" id="IPR041796">
    <property type="entry name" value="Mre11_N"/>
</dbReference>
<keyword evidence="7" id="KW-0255">Endonuclease</keyword>
<dbReference type="Proteomes" id="UP001631949">
    <property type="component" value="Unassembled WGS sequence"/>
</dbReference>
<comment type="similarity">
    <text evidence="1 7">Belongs to the SbcD family.</text>
</comment>
<dbReference type="RefSeq" id="WP_408977297.1">
    <property type="nucleotide sequence ID" value="NZ_JBJUVG010000005.1"/>
</dbReference>
<feature type="domain" description="Nuclease SbcCD subunit D C-terminal" evidence="9">
    <location>
        <begin position="269"/>
        <end position="358"/>
    </location>
</feature>
<proteinExistence type="inferred from homology"/>
<dbReference type="PANTHER" id="PTHR30337">
    <property type="entry name" value="COMPONENT OF ATP-DEPENDENT DSDNA EXONUCLEASE"/>
    <property type="match status" value="1"/>
</dbReference>
<dbReference type="Pfam" id="PF00149">
    <property type="entry name" value="Metallophos"/>
    <property type="match status" value="1"/>
</dbReference>
<dbReference type="InterPro" id="IPR026843">
    <property type="entry name" value="SbcD_C"/>
</dbReference>
<evidence type="ECO:0000313" key="11">
    <source>
        <dbReference type="Proteomes" id="UP001631949"/>
    </source>
</evidence>
<dbReference type="InterPro" id="IPR029052">
    <property type="entry name" value="Metallo-depent_PP-like"/>
</dbReference>
<keyword evidence="7" id="KW-0233">DNA recombination</keyword>
<dbReference type="PANTHER" id="PTHR30337:SF0">
    <property type="entry name" value="NUCLEASE SBCCD SUBUNIT D"/>
    <property type="match status" value="1"/>
</dbReference>
<dbReference type="InterPro" id="IPR004593">
    <property type="entry name" value="SbcD"/>
</dbReference>
<comment type="subunit">
    <text evidence="2 7">Heterodimer of SbcC and SbcD.</text>
</comment>
<dbReference type="CDD" id="cd00840">
    <property type="entry name" value="MPP_Mre11_N"/>
    <property type="match status" value="1"/>
</dbReference>
<organism evidence="10 11">
    <name type="scientific">Peptococcus simiae</name>
    <dbReference type="NCBI Taxonomy" id="1643805"/>
    <lineage>
        <taxon>Bacteria</taxon>
        <taxon>Bacillati</taxon>
        <taxon>Bacillota</taxon>
        <taxon>Clostridia</taxon>
        <taxon>Eubacteriales</taxon>
        <taxon>Peptococcaceae</taxon>
        <taxon>Peptococcus</taxon>
    </lineage>
</organism>
<evidence type="ECO:0000256" key="2">
    <source>
        <dbReference type="ARBA" id="ARBA00011322"/>
    </source>
</evidence>
<keyword evidence="6 7" id="KW-0269">Exonuclease</keyword>
<dbReference type="NCBIfam" id="TIGR00619">
    <property type="entry name" value="sbcd"/>
    <property type="match status" value="1"/>
</dbReference>
<evidence type="ECO:0000259" key="9">
    <source>
        <dbReference type="Pfam" id="PF12320"/>
    </source>
</evidence>
<evidence type="ECO:0000256" key="5">
    <source>
        <dbReference type="ARBA" id="ARBA00022801"/>
    </source>
</evidence>
<evidence type="ECO:0000256" key="6">
    <source>
        <dbReference type="ARBA" id="ARBA00022839"/>
    </source>
</evidence>
<dbReference type="Pfam" id="PF12320">
    <property type="entry name" value="SbcD_C"/>
    <property type="match status" value="1"/>
</dbReference>